<dbReference type="InterPro" id="IPR043504">
    <property type="entry name" value="Peptidase_S1_PA_chymotrypsin"/>
</dbReference>
<evidence type="ECO:0000256" key="1">
    <source>
        <dbReference type="SAM" id="SignalP"/>
    </source>
</evidence>
<keyword evidence="2" id="KW-0645">Protease</keyword>
<dbReference type="Pfam" id="PF13365">
    <property type="entry name" value="Trypsin_2"/>
    <property type="match status" value="1"/>
</dbReference>
<name>A0A0G1BDF4_9BACT</name>
<dbReference type="InterPro" id="IPR009003">
    <property type="entry name" value="Peptidase_S1_PA"/>
</dbReference>
<feature type="chain" id="PRO_5002536174" evidence="1">
    <location>
        <begin position="21"/>
        <end position="260"/>
    </location>
</feature>
<dbReference type="Proteomes" id="UP000033986">
    <property type="component" value="Unassembled WGS sequence"/>
</dbReference>
<reference evidence="2 3" key="1">
    <citation type="journal article" date="2015" name="Nature">
        <title>rRNA introns, odd ribosomes, and small enigmatic genomes across a large radiation of phyla.</title>
        <authorList>
            <person name="Brown C.T."/>
            <person name="Hug L.A."/>
            <person name="Thomas B.C."/>
            <person name="Sharon I."/>
            <person name="Castelle C.J."/>
            <person name="Singh A."/>
            <person name="Wilkins M.J."/>
            <person name="Williams K.H."/>
            <person name="Banfield J.F."/>
        </authorList>
    </citation>
    <scope>NUCLEOTIDE SEQUENCE [LARGE SCALE GENOMIC DNA]</scope>
</reference>
<organism evidence="2 3">
    <name type="scientific">Candidatus Azambacteria bacterium GW2011_GWB1_42_17</name>
    <dbReference type="NCBI Taxonomy" id="1618615"/>
    <lineage>
        <taxon>Bacteria</taxon>
        <taxon>Candidatus Azamiibacteriota</taxon>
    </lineage>
</organism>
<dbReference type="AlphaFoldDB" id="A0A0G1BDF4"/>
<gene>
    <name evidence="2" type="ORF">UV07_C0009G0055</name>
</gene>
<dbReference type="InterPro" id="IPR001940">
    <property type="entry name" value="Peptidase_S1C"/>
</dbReference>
<feature type="signal peptide" evidence="1">
    <location>
        <begin position="1"/>
        <end position="20"/>
    </location>
</feature>
<keyword evidence="2" id="KW-0378">Hydrolase</keyword>
<comment type="caution">
    <text evidence="2">The sequence shown here is derived from an EMBL/GenBank/DDBJ whole genome shotgun (WGS) entry which is preliminary data.</text>
</comment>
<dbReference type="EMBL" id="LCDB01000009">
    <property type="protein sequence ID" value="KKS44396.1"/>
    <property type="molecule type" value="Genomic_DNA"/>
</dbReference>
<evidence type="ECO:0000313" key="2">
    <source>
        <dbReference type="EMBL" id="KKS44396.1"/>
    </source>
</evidence>
<dbReference type="Gene3D" id="2.40.10.10">
    <property type="entry name" value="Trypsin-like serine proteases"/>
    <property type="match status" value="2"/>
</dbReference>
<keyword evidence="1" id="KW-0732">Signal</keyword>
<dbReference type="PRINTS" id="PR00834">
    <property type="entry name" value="PROTEASES2C"/>
</dbReference>
<dbReference type="PANTHER" id="PTHR43019">
    <property type="entry name" value="SERINE ENDOPROTEASE DEGS"/>
    <property type="match status" value="1"/>
</dbReference>
<dbReference type="GO" id="GO:0006508">
    <property type="term" value="P:proteolysis"/>
    <property type="evidence" value="ECO:0007669"/>
    <property type="project" value="UniProtKB-KW"/>
</dbReference>
<evidence type="ECO:0000313" key="3">
    <source>
        <dbReference type="Proteomes" id="UP000033986"/>
    </source>
</evidence>
<dbReference type="SUPFAM" id="SSF50494">
    <property type="entry name" value="Trypsin-like serine proteases"/>
    <property type="match status" value="1"/>
</dbReference>
<accession>A0A0G1BDF4</accession>
<dbReference type="PANTHER" id="PTHR43019:SF23">
    <property type="entry name" value="PROTEASE DO-LIKE 5, CHLOROPLASTIC"/>
    <property type="match status" value="1"/>
</dbReference>
<proteinExistence type="predicted"/>
<protein>
    <submittedName>
        <fullName evidence="2">HtrA protease/chaperone protein</fullName>
    </submittedName>
</protein>
<sequence length="260" mass="29443">MKKSVILAVVFLMVSTTTFAEFPNEITERVKSSIVAIYDGDILKGSGFFIDSSGTILTNYHVISDNQYLWSLSFNGKRIKLTRLWEWKNGDLALLKPSNENDKKITHFSFLEFEKEANSYIGQEVAAVGHGGGFWQVIKGTIKGWRYNLTIRSASSEYNFNAIIYSPTILTYFSGSPLIDKNGYVIGINSASDKLDKSVDFDGFFSYAIPAYDIKLFIDDFDRMSPLVFPAYHDKPEDVEKNSKNGCAWEYTPEGKWCKN</sequence>
<dbReference type="GO" id="GO:0004252">
    <property type="term" value="F:serine-type endopeptidase activity"/>
    <property type="evidence" value="ECO:0007669"/>
    <property type="project" value="InterPro"/>
</dbReference>